<keyword evidence="3" id="KW-1185">Reference proteome</keyword>
<evidence type="ECO:0000313" key="2">
    <source>
        <dbReference type="EMBL" id="ASU31956.1"/>
    </source>
</evidence>
<organism evidence="2 3">
    <name type="scientific">Mucilaginibacter xinganensis</name>
    <dbReference type="NCBI Taxonomy" id="1234841"/>
    <lineage>
        <taxon>Bacteria</taxon>
        <taxon>Pseudomonadati</taxon>
        <taxon>Bacteroidota</taxon>
        <taxon>Sphingobacteriia</taxon>
        <taxon>Sphingobacteriales</taxon>
        <taxon>Sphingobacteriaceae</taxon>
        <taxon>Mucilaginibacter</taxon>
    </lineage>
</organism>
<name>A0A223NQ78_9SPHI</name>
<dbReference type="InterPro" id="IPR008620">
    <property type="entry name" value="FixH"/>
</dbReference>
<proteinExistence type="predicted"/>
<sequence>MNWGKGIIAGMILFMLFILTMCVYMFMAPVDDYDHEYYEKGLTFNQYYNKEKQVIKDNARPVVSVSGGNIRVVFTRPAKGSLKLQRPSDNQLDKVYQLSTGAANEFEVPVEGITKGQWILIFNWTSNNKEYLYQQEMFIK</sequence>
<reference evidence="2 3" key="1">
    <citation type="submission" date="2017-08" db="EMBL/GenBank/DDBJ databases">
        <title>Complete genome sequence of Mucilaginibacter sp. strain BJC16-A31.</title>
        <authorList>
            <consortium name="Henan University of Science and Technology"/>
            <person name="You X."/>
        </authorList>
    </citation>
    <scope>NUCLEOTIDE SEQUENCE [LARGE SCALE GENOMIC DNA]</scope>
    <source>
        <strain evidence="2 3">BJC16-A31</strain>
    </source>
</reference>
<dbReference type="Pfam" id="PF05751">
    <property type="entry name" value="FixH"/>
    <property type="match status" value="1"/>
</dbReference>
<feature type="transmembrane region" description="Helical" evidence="1">
    <location>
        <begin position="6"/>
        <end position="27"/>
    </location>
</feature>
<protein>
    <submittedName>
        <fullName evidence="2">FixH protein</fullName>
    </submittedName>
</protein>
<gene>
    <name evidence="2" type="ORF">MuYL_0053</name>
</gene>
<evidence type="ECO:0000256" key="1">
    <source>
        <dbReference type="SAM" id="Phobius"/>
    </source>
</evidence>
<keyword evidence="1" id="KW-0812">Transmembrane</keyword>
<dbReference type="AlphaFoldDB" id="A0A223NQ78"/>
<dbReference type="OrthoDB" id="1493774at2"/>
<accession>A0A223NQ78</accession>
<dbReference type="EMBL" id="CP022743">
    <property type="protein sequence ID" value="ASU31956.1"/>
    <property type="molecule type" value="Genomic_DNA"/>
</dbReference>
<dbReference type="Proteomes" id="UP000215002">
    <property type="component" value="Chromosome"/>
</dbReference>
<dbReference type="KEGG" id="muc:MuYL_0053"/>
<dbReference type="RefSeq" id="WP_094568616.1">
    <property type="nucleotide sequence ID" value="NZ_CP022743.1"/>
</dbReference>
<keyword evidence="1" id="KW-0472">Membrane</keyword>
<keyword evidence="1" id="KW-1133">Transmembrane helix</keyword>
<evidence type="ECO:0000313" key="3">
    <source>
        <dbReference type="Proteomes" id="UP000215002"/>
    </source>
</evidence>